<organism evidence="1 2">
    <name type="scientific">Solanum commersonii</name>
    <name type="common">Commerson's wild potato</name>
    <name type="synonym">Commerson's nightshade</name>
    <dbReference type="NCBI Taxonomy" id="4109"/>
    <lineage>
        <taxon>Eukaryota</taxon>
        <taxon>Viridiplantae</taxon>
        <taxon>Streptophyta</taxon>
        <taxon>Embryophyta</taxon>
        <taxon>Tracheophyta</taxon>
        <taxon>Spermatophyta</taxon>
        <taxon>Magnoliopsida</taxon>
        <taxon>eudicotyledons</taxon>
        <taxon>Gunneridae</taxon>
        <taxon>Pentapetalae</taxon>
        <taxon>asterids</taxon>
        <taxon>lamiids</taxon>
        <taxon>Solanales</taxon>
        <taxon>Solanaceae</taxon>
        <taxon>Solanoideae</taxon>
        <taxon>Solaneae</taxon>
        <taxon>Solanum</taxon>
    </lineage>
</organism>
<name>A0A9J5VZZ9_SOLCO</name>
<keyword evidence="2" id="KW-1185">Reference proteome</keyword>
<dbReference type="EMBL" id="JACXVP010000062">
    <property type="protein sequence ID" value="KAG5568700.1"/>
    <property type="molecule type" value="Genomic_DNA"/>
</dbReference>
<comment type="caution">
    <text evidence="1">The sequence shown here is derived from an EMBL/GenBank/DDBJ whole genome shotgun (WGS) entry which is preliminary data.</text>
</comment>
<proteinExistence type="predicted"/>
<protein>
    <submittedName>
        <fullName evidence="1">Uncharacterized protein</fullName>
    </submittedName>
</protein>
<dbReference type="Proteomes" id="UP000824120">
    <property type="component" value="Unassembled WGS sequence"/>
</dbReference>
<gene>
    <name evidence="1" type="ORF">H5410_064280</name>
</gene>
<dbReference type="OrthoDB" id="1735618at2759"/>
<reference evidence="1" key="1">
    <citation type="submission" date="2020-09" db="EMBL/GenBank/DDBJ databases">
        <title>De no assembly of potato wild relative species, Solanum commersonii.</title>
        <authorList>
            <person name="Cho K."/>
        </authorList>
    </citation>
    <scope>NUCLEOTIDE SEQUENCE</scope>
    <source>
        <strain evidence="1">LZ3.2</strain>
        <tissue evidence="1">Leaf</tissue>
    </source>
</reference>
<evidence type="ECO:0000313" key="1">
    <source>
        <dbReference type="EMBL" id="KAG5568700.1"/>
    </source>
</evidence>
<evidence type="ECO:0000313" key="2">
    <source>
        <dbReference type="Proteomes" id="UP000824120"/>
    </source>
</evidence>
<sequence length="145" mass="17069">MWCLFAFSISEMTPAIYHLQLHLEGQQFISFRTTTNLNSVLNNPVVKRTMLTKFFSMNKTNQAAIELNLLYKEFPEHFVWSTRDKVWTRRKQEATEKSDLFACDNNLVECMSEATDYQMSYILRHLFATLLVYCNPVNPRTVVEI</sequence>
<accession>A0A9J5VZZ9</accession>
<dbReference type="AlphaFoldDB" id="A0A9J5VZZ9"/>